<dbReference type="PANTHER" id="PTHR24379">
    <property type="entry name" value="KRAB AND ZINC FINGER DOMAIN-CONTAINING"/>
    <property type="match status" value="1"/>
</dbReference>
<feature type="domain" description="C2H2-type" evidence="12">
    <location>
        <begin position="246"/>
        <end position="273"/>
    </location>
</feature>
<evidence type="ECO:0000259" key="12">
    <source>
        <dbReference type="PROSITE" id="PS50157"/>
    </source>
</evidence>
<dbReference type="GO" id="GO:0005634">
    <property type="term" value="C:nucleus"/>
    <property type="evidence" value="ECO:0007669"/>
    <property type="project" value="UniProtKB-SubCell"/>
</dbReference>
<evidence type="ECO:0000256" key="4">
    <source>
        <dbReference type="ARBA" id="ARBA00022771"/>
    </source>
</evidence>
<dbReference type="GO" id="GO:0008270">
    <property type="term" value="F:zinc ion binding"/>
    <property type="evidence" value="ECO:0007669"/>
    <property type="project" value="UniProtKB-KW"/>
</dbReference>
<feature type="domain" description="C2H2-type" evidence="12">
    <location>
        <begin position="275"/>
        <end position="297"/>
    </location>
</feature>
<keyword evidence="9" id="KW-0539">Nucleus</keyword>
<sequence>MANVKSRPSPNSAKKGRSATKSDTATNNAIESIAVMKKNLKLMTSEDKVQYSKGVKVKPKSKPLTKGKVNKQVTVNKKINLLSKSGRIIKKCKKKLRLVNNILKSELLISDTEKKTLNFGKNKSLINNNVIGISDHNQTGNKSDSDNHRLKIQKNKQIITKVRKGLKSNNLSRPVDLHSLVNVESVFECDYCSKTFSTKKLIERHIYGHLNLKPFKCQHCSKKFRYDVNMQVHIMRLHSDESLEEYMCHICEKVFLFKETLNSHLTNHVRKANFFKCVLCEKKYSESSQLTRHEKTHLQNGRYQCPMCDMNYGLRNHFEAHLKGHSKIKDYICQFCGKEFLRLNSMHRHVQVCHGGHRIQCPICKKKLKGHLTEHMRTHDKKRPHECPKCKQRFTQSTQLNVHMRSHTGDRPYPCRICGRRFSHSNALMLHIRRHTGEKPFPCAMCPLTFSQLPHMKAHMRNIHGKENAYKCTKCAQFFKLKVDLERHVKMCTVGDKKLSFEEKIQSSVQYEEVEVESVMSLSRMRYLLALLLTMIATKDKLKYLGFNKRLIDDLLMESLEAMDLKPCKDESLSEFKRLKVNIEMFLDGTVPGEQMEKLKEDNKTTEEILELLTDEKKVE</sequence>
<keyword evidence="4 10" id="KW-0863">Zinc-finger</keyword>
<dbReference type="GO" id="GO:0006355">
    <property type="term" value="P:regulation of DNA-templated transcription"/>
    <property type="evidence" value="ECO:0007669"/>
    <property type="project" value="UniProtKB-ARBA"/>
</dbReference>
<evidence type="ECO:0000313" key="13">
    <source>
        <dbReference type="EMBL" id="KAL0822753.1"/>
    </source>
</evidence>
<dbReference type="PROSITE" id="PS00028">
    <property type="entry name" value="ZINC_FINGER_C2H2_1"/>
    <property type="match status" value="9"/>
</dbReference>
<feature type="domain" description="C2H2-type" evidence="12">
    <location>
        <begin position="385"/>
        <end position="412"/>
    </location>
</feature>
<organism evidence="13 14">
    <name type="scientific">Loxostege sticticalis</name>
    <name type="common">Beet webworm moth</name>
    <dbReference type="NCBI Taxonomy" id="481309"/>
    <lineage>
        <taxon>Eukaryota</taxon>
        <taxon>Metazoa</taxon>
        <taxon>Ecdysozoa</taxon>
        <taxon>Arthropoda</taxon>
        <taxon>Hexapoda</taxon>
        <taxon>Insecta</taxon>
        <taxon>Pterygota</taxon>
        <taxon>Neoptera</taxon>
        <taxon>Endopterygota</taxon>
        <taxon>Lepidoptera</taxon>
        <taxon>Glossata</taxon>
        <taxon>Ditrysia</taxon>
        <taxon>Pyraloidea</taxon>
        <taxon>Crambidae</taxon>
        <taxon>Pyraustinae</taxon>
        <taxon>Loxostege</taxon>
    </lineage>
</organism>
<evidence type="ECO:0000256" key="10">
    <source>
        <dbReference type="PROSITE-ProRule" id="PRU00042"/>
    </source>
</evidence>
<dbReference type="Pfam" id="PF00096">
    <property type="entry name" value="zf-C2H2"/>
    <property type="match status" value="5"/>
</dbReference>
<evidence type="ECO:0000256" key="9">
    <source>
        <dbReference type="ARBA" id="ARBA00023242"/>
    </source>
</evidence>
<dbReference type="Proteomes" id="UP001549921">
    <property type="component" value="Unassembled WGS sequence"/>
</dbReference>
<evidence type="ECO:0000256" key="6">
    <source>
        <dbReference type="ARBA" id="ARBA00023015"/>
    </source>
</evidence>
<comment type="caution">
    <text evidence="13">The sequence shown here is derived from an EMBL/GenBank/DDBJ whole genome shotgun (WGS) entry which is preliminary data.</text>
</comment>
<evidence type="ECO:0000256" key="11">
    <source>
        <dbReference type="SAM" id="MobiDB-lite"/>
    </source>
</evidence>
<dbReference type="FunFam" id="3.30.160.60:FF:000446">
    <property type="entry name" value="Zinc finger protein"/>
    <property type="match status" value="1"/>
</dbReference>
<keyword evidence="2" id="KW-0479">Metal-binding</keyword>
<feature type="domain" description="C2H2-type" evidence="12">
    <location>
        <begin position="413"/>
        <end position="440"/>
    </location>
</feature>
<dbReference type="FunFam" id="3.30.160.60:FF:000325">
    <property type="entry name" value="ZFP90 zinc finger protein"/>
    <property type="match status" value="1"/>
</dbReference>
<gene>
    <name evidence="13" type="ORF">ABMA28_004763</name>
</gene>
<feature type="domain" description="C2H2-type" evidence="12">
    <location>
        <begin position="215"/>
        <end position="243"/>
    </location>
</feature>
<dbReference type="GO" id="GO:0003677">
    <property type="term" value="F:DNA binding"/>
    <property type="evidence" value="ECO:0007669"/>
    <property type="project" value="UniProtKB-KW"/>
</dbReference>
<dbReference type="Gene3D" id="3.30.160.60">
    <property type="entry name" value="Classic Zinc Finger"/>
    <property type="match status" value="7"/>
</dbReference>
<name>A0ABD0SSD0_LOXSC</name>
<feature type="domain" description="C2H2-type" evidence="12">
    <location>
        <begin position="187"/>
        <end position="214"/>
    </location>
</feature>
<feature type="domain" description="C2H2-type" evidence="12">
    <location>
        <begin position="331"/>
        <end position="359"/>
    </location>
</feature>
<feature type="compositionally biased region" description="Polar residues" evidence="11">
    <location>
        <begin position="1"/>
        <end position="12"/>
    </location>
</feature>
<dbReference type="AlphaFoldDB" id="A0ABD0SSD0"/>
<dbReference type="EMBL" id="JBEDNZ010000016">
    <property type="protein sequence ID" value="KAL0822753.1"/>
    <property type="molecule type" value="Genomic_DNA"/>
</dbReference>
<evidence type="ECO:0000256" key="7">
    <source>
        <dbReference type="ARBA" id="ARBA00023125"/>
    </source>
</evidence>
<accession>A0ABD0SSD0</accession>
<dbReference type="InterPro" id="IPR013087">
    <property type="entry name" value="Znf_C2H2_type"/>
</dbReference>
<proteinExistence type="predicted"/>
<keyword evidence="8" id="KW-0804">Transcription</keyword>
<reference evidence="13 14" key="1">
    <citation type="submission" date="2024-06" db="EMBL/GenBank/DDBJ databases">
        <title>A chromosome-level genome assembly of beet webworm, Loxostege sticticalis.</title>
        <authorList>
            <person name="Zhang Y."/>
        </authorList>
    </citation>
    <scope>NUCLEOTIDE SEQUENCE [LARGE SCALE GENOMIC DNA]</scope>
    <source>
        <strain evidence="13">AQ028</strain>
        <tissue evidence="13">Male pupae</tissue>
    </source>
</reference>
<keyword evidence="7" id="KW-0238">DNA-binding</keyword>
<feature type="domain" description="C2H2-type" evidence="12">
    <location>
        <begin position="303"/>
        <end position="330"/>
    </location>
</feature>
<comment type="subcellular location">
    <subcellularLocation>
        <location evidence="1">Nucleus</location>
    </subcellularLocation>
</comment>
<dbReference type="InterPro" id="IPR036236">
    <property type="entry name" value="Znf_C2H2_sf"/>
</dbReference>
<dbReference type="SUPFAM" id="SSF57667">
    <property type="entry name" value="beta-beta-alpha zinc fingers"/>
    <property type="match status" value="7"/>
</dbReference>
<evidence type="ECO:0000256" key="3">
    <source>
        <dbReference type="ARBA" id="ARBA00022737"/>
    </source>
</evidence>
<dbReference type="PANTHER" id="PTHR24379:SF121">
    <property type="entry name" value="C2H2-TYPE DOMAIN-CONTAINING PROTEIN"/>
    <property type="match status" value="1"/>
</dbReference>
<dbReference type="SMART" id="SM00355">
    <property type="entry name" value="ZnF_C2H2"/>
    <property type="match status" value="11"/>
</dbReference>
<feature type="region of interest" description="Disordered" evidence="11">
    <location>
        <begin position="1"/>
        <end position="28"/>
    </location>
</feature>
<protein>
    <recommendedName>
        <fullName evidence="12">C2H2-type domain-containing protein</fullName>
    </recommendedName>
</protein>
<feature type="domain" description="C2H2-type" evidence="12">
    <location>
        <begin position="470"/>
        <end position="498"/>
    </location>
</feature>
<feature type="compositionally biased region" description="Polar residues" evidence="11">
    <location>
        <begin position="19"/>
        <end position="28"/>
    </location>
</feature>
<dbReference type="PROSITE" id="PS50157">
    <property type="entry name" value="ZINC_FINGER_C2H2_2"/>
    <property type="match status" value="10"/>
</dbReference>
<evidence type="ECO:0000313" key="14">
    <source>
        <dbReference type="Proteomes" id="UP001549921"/>
    </source>
</evidence>
<evidence type="ECO:0000256" key="1">
    <source>
        <dbReference type="ARBA" id="ARBA00004123"/>
    </source>
</evidence>
<keyword evidence="5" id="KW-0862">Zinc</keyword>
<dbReference type="FunFam" id="3.30.160.60:FF:002343">
    <property type="entry name" value="Zinc finger protein 33A"/>
    <property type="match status" value="1"/>
</dbReference>
<evidence type="ECO:0000256" key="2">
    <source>
        <dbReference type="ARBA" id="ARBA00022723"/>
    </source>
</evidence>
<evidence type="ECO:0000256" key="8">
    <source>
        <dbReference type="ARBA" id="ARBA00023163"/>
    </source>
</evidence>
<keyword evidence="3" id="KW-0677">Repeat</keyword>
<feature type="domain" description="C2H2-type" evidence="12">
    <location>
        <begin position="441"/>
        <end position="469"/>
    </location>
</feature>
<evidence type="ECO:0000256" key="5">
    <source>
        <dbReference type="ARBA" id="ARBA00022833"/>
    </source>
</evidence>
<keyword evidence="6" id="KW-0805">Transcription regulation</keyword>